<feature type="compositionally biased region" description="Low complexity" evidence="1">
    <location>
        <begin position="28"/>
        <end position="45"/>
    </location>
</feature>
<gene>
    <name evidence="2" type="ORF">LX32DRAFT_645540</name>
</gene>
<name>A0AAD9H6R2_9PEZI</name>
<feature type="region of interest" description="Disordered" evidence="1">
    <location>
        <begin position="24"/>
        <end position="104"/>
    </location>
</feature>
<evidence type="ECO:0000313" key="2">
    <source>
        <dbReference type="EMBL" id="KAK2022387.1"/>
    </source>
</evidence>
<dbReference type="EMBL" id="MU843045">
    <property type="protein sequence ID" value="KAK2022387.1"/>
    <property type="molecule type" value="Genomic_DNA"/>
</dbReference>
<protein>
    <submittedName>
        <fullName evidence="2">Uncharacterized protein</fullName>
    </submittedName>
</protein>
<organism evidence="2 3">
    <name type="scientific">Colletotrichum zoysiae</name>
    <dbReference type="NCBI Taxonomy" id="1216348"/>
    <lineage>
        <taxon>Eukaryota</taxon>
        <taxon>Fungi</taxon>
        <taxon>Dikarya</taxon>
        <taxon>Ascomycota</taxon>
        <taxon>Pezizomycotina</taxon>
        <taxon>Sordariomycetes</taxon>
        <taxon>Hypocreomycetidae</taxon>
        <taxon>Glomerellales</taxon>
        <taxon>Glomerellaceae</taxon>
        <taxon>Colletotrichum</taxon>
        <taxon>Colletotrichum graminicola species complex</taxon>
    </lineage>
</organism>
<dbReference type="AlphaFoldDB" id="A0AAD9H6R2"/>
<comment type="caution">
    <text evidence="2">The sequence shown here is derived from an EMBL/GenBank/DDBJ whole genome shotgun (WGS) entry which is preliminary data.</text>
</comment>
<sequence>MHWSWDWAPFQRAVSANLLAPGVSPLFRTQGSRRSSSRHGGTATSYLPSPHTRKPANQPTRFTDRPYLNIGTGSQGAGSRHGHNNAGFRDPDWPGKATGGGFFG</sequence>
<evidence type="ECO:0000256" key="1">
    <source>
        <dbReference type="SAM" id="MobiDB-lite"/>
    </source>
</evidence>
<reference evidence="2" key="1">
    <citation type="submission" date="2021-06" db="EMBL/GenBank/DDBJ databases">
        <title>Comparative genomics, transcriptomics and evolutionary studies reveal genomic signatures of adaptation to plant cell wall in hemibiotrophic fungi.</title>
        <authorList>
            <consortium name="DOE Joint Genome Institute"/>
            <person name="Baroncelli R."/>
            <person name="Diaz J.F."/>
            <person name="Benocci T."/>
            <person name="Peng M."/>
            <person name="Battaglia E."/>
            <person name="Haridas S."/>
            <person name="Andreopoulos W."/>
            <person name="Labutti K."/>
            <person name="Pangilinan J."/>
            <person name="Floch G.L."/>
            <person name="Makela M.R."/>
            <person name="Henrissat B."/>
            <person name="Grigoriev I.V."/>
            <person name="Crouch J.A."/>
            <person name="De Vries R.P."/>
            <person name="Sukno S.A."/>
            <person name="Thon M.R."/>
        </authorList>
    </citation>
    <scope>NUCLEOTIDE SEQUENCE</scope>
    <source>
        <strain evidence="2">MAFF235873</strain>
    </source>
</reference>
<dbReference type="Proteomes" id="UP001232148">
    <property type="component" value="Unassembled WGS sequence"/>
</dbReference>
<keyword evidence="3" id="KW-1185">Reference proteome</keyword>
<evidence type="ECO:0000313" key="3">
    <source>
        <dbReference type="Proteomes" id="UP001232148"/>
    </source>
</evidence>
<accession>A0AAD9H6R2</accession>
<proteinExistence type="predicted"/>